<evidence type="ECO:0000256" key="8">
    <source>
        <dbReference type="ARBA" id="ARBA00023136"/>
    </source>
</evidence>
<feature type="transmembrane region" description="Helical" evidence="10">
    <location>
        <begin position="236"/>
        <end position="255"/>
    </location>
</feature>
<keyword evidence="10" id="KW-0050">Antiport</keyword>
<evidence type="ECO:0000259" key="11">
    <source>
        <dbReference type="Pfam" id="PF00999"/>
    </source>
</evidence>
<accession>A0AAU0F2D2</accession>
<feature type="transmembrane region" description="Helical" evidence="10">
    <location>
        <begin position="212"/>
        <end position="230"/>
    </location>
</feature>
<evidence type="ECO:0000256" key="7">
    <source>
        <dbReference type="ARBA" id="ARBA00023065"/>
    </source>
</evidence>
<feature type="transmembrane region" description="Helical" evidence="10">
    <location>
        <begin position="305"/>
        <end position="329"/>
    </location>
</feature>
<keyword evidence="3 10" id="KW-1003">Cell membrane</keyword>
<feature type="transmembrane region" description="Helical" evidence="10">
    <location>
        <begin position="350"/>
        <end position="373"/>
    </location>
</feature>
<keyword evidence="6 10" id="KW-0915">Sodium</keyword>
<dbReference type="KEGG" id="bpor:BPO_2267"/>
<evidence type="ECO:0000256" key="1">
    <source>
        <dbReference type="ARBA" id="ARBA00004651"/>
    </source>
</evidence>
<feature type="transmembrane region" description="Helical" evidence="10">
    <location>
        <begin position="385"/>
        <end position="408"/>
    </location>
</feature>
<dbReference type="InterPro" id="IPR004705">
    <property type="entry name" value="Cation/H_exchanger_CPA1_bac"/>
</dbReference>
<feature type="transmembrane region" description="Helical" evidence="10">
    <location>
        <begin position="158"/>
        <end position="176"/>
    </location>
</feature>
<dbReference type="GO" id="GO:0015386">
    <property type="term" value="F:potassium:proton antiporter activity"/>
    <property type="evidence" value="ECO:0007669"/>
    <property type="project" value="TreeGrafter"/>
</dbReference>
<keyword evidence="5 10" id="KW-1133">Transmembrane helix</keyword>
<evidence type="ECO:0000256" key="5">
    <source>
        <dbReference type="ARBA" id="ARBA00022989"/>
    </source>
</evidence>
<feature type="transmembrane region" description="Helical" evidence="10">
    <location>
        <begin position="113"/>
        <end position="137"/>
    </location>
</feature>
<dbReference type="GO" id="GO:0015385">
    <property type="term" value="F:sodium:proton antiporter activity"/>
    <property type="evidence" value="ECO:0007669"/>
    <property type="project" value="InterPro"/>
</dbReference>
<dbReference type="Pfam" id="PF00999">
    <property type="entry name" value="Na_H_Exchanger"/>
    <property type="match status" value="1"/>
</dbReference>
<feature type="transmembrane region" description="Helical" evidence="10">
    <location>
        <begin position="6"/>
        <end position="22"/>
    </location>
</feature>
<dbReference type="PANTHER" id="PTHR10110">
    <property type="entry name" value="SODIUM/HYDROGEN EXCHANGER"/>
    <property type="match status" value="1"/>
</dbReference>
<reference evidence="12" key="1">
    <citation type="submission" date="2023-10" db="EMBL/GenBank/DDBJ databases">
        <title>Characterization and whole genome sequencing of a novel strain of Bergeyella porcorum QD2021 isolated from pig.</title>
        <authorList>
            <person name="Liu G."/>
            <person name="Chen C."/>
            <person name="Han X."/>
        </authorList>
    </citation>
    <scope>NUCLEOTIDE SEQUENCE</scope>
    <source>
        <strain evidence="12">QD2021</strain>
    </source>
</reference>
<dbReference type="GO" id="GO:0098719">
    <property type="term" value="P:sodium ion import across plasma membrane"/>
    <property type="evidence" value="ECO:0007669"/>
    <property type="project" value="TreeGrafter"/>
</dbReference>
<keyword evidence="4 10" id="KW-0812">Transmembrane</keyword>
<evidence type="ECO:0000313" key="12">
    <source>
        <dbReference type="EMBL" id="WOC52914.1"/>
    </source>
</evidence>
<dbReference type="PANTHER" id="PTHR10110:SF86">
    <property type="entry name" value="SODIUM_HYDROGEN EXCHANGER 7"/>
    <property type="match status" value="1"/>
</dbReference>
<comment type="function">
    <text evidence="10">Na(+)/H(+) antiporter that extrudes sodium in exchange for external protons.</text>
</comment>
<comment type="similarity">
    <text evidence="10">Belongs to the monovalent cation:proton antiporter 1 (CPA1) transporter (TC 2.A.36) family.</text>
</comment>
<evidence type="ECO:0000256" key="3">
    <source>
        <dbReference type="ARBA" id="ARBA00022475"/>
    </source>
</evidence>
<evidence type="ECO:0000256" key="6">
    <source>
        <dbReference type="ARBA" id="ARBA00023053"/>
    </source>
</evidence>
<dbReference type="Proteomes" id="UP001432059">
    <property type="component" value="Chromosome"/>
</dbReference>
<dbReference type="Gene3D" id="6.10.140.1330">
    <property type="match status" value="1"/>
</dbReference>
<organism evidence="12 13">
    <name type="scientific">Bergeyella porcorum</name>
    <dbReference type="NCBI Taxonomy" id="1735111"/>
    <lineage>
        <taxon>Bacteria</taxon>
        <taxon>Pseudomonadati</taxon>
        <taxon>Bacteroidota</taxon>
        <taxon>Flavobacteriia</taxon>
        <taxon>Flavobacteriales</taxon>
        <taxon>Weeksellaceae</taxon>
        <taxon>Bergeyella</taxon>
    </lineage>
</organism>
<feature type="transmembrane region" description="Helical" evidence="10">
    <location>
        <begin position="51"/>
        <end position="71"/>
    </location>
</feature>
<feature type="transmembrane region" description="Helical" evidence="10">
    <location>
        <begin position="182"/>
        <end position="205"/>
    </location>
</feature>
<dbReference type="NCBIfam" id="TIGR00831">
    <property type="entry name" value="a_cpa1"/>
    <property type="match status" value="1"/>
</dbReference>
<proteinExistence type="inferred from homology"/>
<feature type="domain" description="Cation/H+ exchanger transmembrane" evidence="11">
    <location>
        <begin position="14"/>
        <end position="408"/>
    </location>
</feature>
<feature type="transmembrane region" description="Helical" evidence="10">
    <location>
        <begin position="267"/>
        <end position="285"/>
    </location>
</feature>
<protein>
    <submittedName>
        <fullName evidence="12">Na+/H+ antiporter</fullName>
    </submittedName>
</protein>
<comment type="subcellular location">
    <subcellularLocation>
        <location evidence="1 10">Cell membrane</location>
        <topology evidence="1 10">Multi-pass membrane protein</topology>
    </subcellularLocation>
</comment>
<keyword evidence="9 10" id="KW-0739">Sodium transport</keyword>
<feature type="transmembrane region" description="Helical" evidence="10">
    <location>
        <begin position="27"/>
        <end position="45"/>
    </location>
</feature>
<evidence type="ECO:0000256" key="9">
    <source>
        <dbReference type="ARBA" id="ARBA00023201"/>
    </source>
</evidence>
<dbReference type="GO" id="GO:0005886">
    <property type="term" value="C:plasma membrane"/>
    <property type="evidence" value="ECO:0007669"/>
    <property type="project" value="UniProtKB-SubCell"/>
</dbReference>
<dbReference type="InterPro" id="IPR006153">
    <property type="entry name" value="Cation/H_exchanger_TM"/>
</dbReference>
<comment type="caution">
    <text evidence="10">Lacks conserved residue(s) required for the propagation of feature annotation.</text>
</comment>
<evidence type="ECO:0000256" key="2">
    <source>
        <dbReference type="ARBA" id="ARBA00022448"/>
    </source>
</evidence>
<dbReference type="EMBL" id="CP136426">
    <property type="protein sequence ID" value="WOC52914.1"/>
    <property type="molecule type" value="Genomic_DNA"/>
</dbReference>
<keyword evidence="8 10" id="KW-0472">Membrane</keyword>
<name>A0AAU0F2D2_9FLAO</name>
<evidence type="ECO:0000313" key="13">
    <source>
        <dbReference type="Proteomes" id="UP001432059"/>
    </source>
</evidence>
<keyword evidence="7 10" id="KW-0406">Ion transport</keyword>
<sequence>MLEPFSIVLALCVLISLLVMLSDKIKVAYPILLVLAGLALCFIPNTPQVKIDPNLIFIIFLPPLLYEAAWANSWKEIYKWRRIIGSFAFIIVFLTAVAVAFVTNWLIPGFPLVLGFLLGGVVSPPDAVSAGAILKFVKVPKRIATILEGESLFNDASSLIIMRFALIAVTTGQFIWQQAMTSFAWMIFGGIGIGILIAFVFSFAHKRLPTNANIDVIFTLVAPYIMYIAAEELHASGVMSVVCGGLYLSNVQYTFLDSSSRIQGIAVWKSFTFLLNGMVFLLIGLDMPEIMTGLRTDGIDFLKATGYGLIVTAVLIIGRLFAAYGAVFVTKIMSNFITVADTRTDFKAPAVVGWAGMRGVVSLAAALSIPLTLEDGSAFPFRSLILYITFVVILVTLVFQGLTLPYLIKVLKLKDYNDHISEEETEKIIFQTIRKATQEFIQSTPDQRCQNPQLKRIADFWLKDMEDENQTERLMSEETKEIFSELIEYQRSALVGLNKERKDIEEEVIRKYIYRLDLTEQRMK</sequence>
<gene>
    <name evidence="12" type="ORF">BPO_2267</name>
</gene>
<dbReference type="GO" id="GO:0051453">
    <property type="term" value="P:regulation of intracellular pH"/>
    <property type="evidence" value="ECO:0007669"/>
    <property type="project" value="TreeGrafter"/>
</dbReference>
<keyword evidence="13" id="KW-1185">Reference proteome</keyword>
<keyword evidence="2 10" id="KW-0813">Transport</keyword>
<dbReference type="InterPro" id="IPR018422">
    <property type="entry name" value="Cation/H_exchanger_CPA1"/>
</dbReference>
<dbReference type="AlphaFoldDB" id="A0AAU0F2D2"/>
<feature type="transmembrane region" description="Helical" evidence="10">
    <location>
        <begin position="83"/>
        <end position="107"/>
    </location>
</feature>
<dbReference type="RefSeq" id="WP_327984230.1">
    <property type="nucleotide sequence ID" value="NZ_CP136426.1"/>
</dbReference>
<evidence type="ECO:0000256" key="10">
    <source>
        <dbReference type="RuleBase" id="RU366002"/>
    </source>
</evidence>
<evidence type="ECO:0000256" key="4">
    <source>
        <dbReference type="ARBA" id="ARBA00022692"/>
    </source>
</evidence>